<feature type="compositionally biased region" description="Low complexity" evidence="1">
    <location>
        <begin position="383"/>
        <end position="398"/>
    </location>
</feature>
<accession>A0AAJ7TF48</accession>
<evidence type="ECO:0000259" key="3">
    <source>
        <dbReference type="Pfam" id="PF13086"/>
    </source>
</evidence>
<feature type="compositionally biased region" description="Polar residues" evidence="1">
    <location>
        <begin position="584"/>
        <end position="593"/>
    </location>
</feature>
<gene>
    <name evidence="6 7 8" type="primary">ZGRF1</name>
</gene>
<feature type="region of interest" description="Disordered" evidence="1">
    <location>
        <begin position="1887"/>
        <end position="1968"/>
    </location>
</feature>
<dbReference type="GO" id="GO:0006302">
    <property type="term" value="P:double-strand break repair"/>
    <property type="evidence" value="ECO:0007669"/>
    <property type="project" value="TreeGrafter"/>
</dbReference>
<dbReference type="Pfam" id="PF10382">
    <property type="entry name" value="ZGRF1-like_N"/>
    <property type="match status" value="1"/>
</dbReference>
<dbReference type="CDD" id="cd18808">
    <property type="entry name" value="SF1_C_Upf1"/>
    <property type="match status" value="1"/>
</dbReference>
<feature type="compositionally biased region" description="Polar residues" evidence="1">
    <location>
        <begin position="406"/>
        <end position="417"/>
    </location>
</feature>
<dbReference type="Pfam" id="PF13087">
    <property type="entry name" value="AAA_12"/>
    <property type="match status" value="1"/>
</dbReference>
<feature type="region of interest" description="Disordered" evidence="1">
    <location>
        <begin position="517"/>
        <end position="553"/>
    </location>
</feature>
<feature type="domain" description="DNA2/NAM7 helicase helicase" evidence="3">
    <location>
        <begin position="1441"/>
        <end position="1536"/>
    </location>
</feature>
<dbReference type="InterPro" id="IPR027417">
    <property type="entry name" value="P-loop_NTPase"/>
</dbReference>
<feature type="compositionally biased region" description="Basic and acidic residues" evidence="1">
    <location>
        <begin position="314"/>
        <end position="326"/>
    </location>
</feature>
<dbReference type="Proteomes" id="UP001318040">
    <property type="component" value="Chromosome 2"/>
</dbReference>
<dbReference type="KEGG" id="pmrn:116946019"/>
<feature type="compositionally biased region" description="Polar residues" evidence="1">
    <location>
        <begin position="538"/>
        <end position="553"/>
    </location>
</feature>
<feature type="region of interest" description="Disordered" evidence="1">
    <location>
        <begin position="572"/>
        <end position="593"/>
    </location>
</feature>
<keyword evidence="5" id="KW-1185">Reference proteome</keyword>
<feature type="region of interest" description="Disordered" evidence="1">
    <location>
        <begin position="1025"/>
        <end position="1050"/>
    </location>
</feature>
<protein>
    <submittedName>
        <fullName evidence="6 7">Protein ZGRF1</fullName>
    </submittedName>
</protein>
<dbReference type="InterPro" id="IPR041679">
    <property type="entry name" value="DNA2/NAM7-like_C"/>
</dbReference>
<feature type="region of interest" description="Disordered" evidence="1">
    <location>
        <begin position="75"/>
        <end position="204"/>
    </location>
</feature>
<feature type="region of interest" description="Disordered" evidence="1">
    <location>
        <begin position="382"/>
        <end position="417"/>
    </location>
</feature>
<dbReference type="Pfam" id="PF13086">
    <property type="entry name" value="AAA_11"/>
    <property type="match status" value="2"/>
</dbReference>
<dbReference type="InterPro" id="IPR052800">
    <property type="entry name" value="DNA_Repair_Helicase_ZGRF1"/>
</dbReference>
<feature type="domain" description="5'-3' DNA helicase ZGRF1-like N-terminal" evidence="2">
    <location>
        <begin position="4"/>
        <end position="77"/>
    </location>
</feature>
<sequence>MASQEFTVLYTHQKTKKAKAWQDGILRTHGNGGKAILFDDKGLRLDSVFLKGQKVTVGLELESDRFLITVEESTNPTNSLVSATPKPTNPEPPRRPCLPSFKRKHTTGSFRTPREVEVEVKAEESSPPALGSSLPGNGDSKASSLQQGHSAVCHPDYTEATESGPGNTVLPALWGSLPGRKSTTGKMPPRATLPSNEEYRGIPNNISGRRDGVIVRAVQPADLGGAEDGIGVLYEDRRDREADPDRKTSECIFVVDSNGRSTDAKRTKAQILALLMQGDGGGGAGAGQFNNSPSSQEKHAFWDQQFDQNGSKIGHTDRSSSQDKEQPILSNKQHCLGKLHCENQRQAYIENVQPHRGEEPSLIGQQPSQDKLWPYMGMDSCKQHSQAMPQPYQQQQHSDQYKHSDWSNAESSQGSVQLNPAAEPCLEKLNLYQDKQTYQNKVQPLKSKVQSHESLQPNPDTQSEYYELQSCLDDELHTIAQSSSERQPPFLDKIQPYTDMQPTVDKQLHCAELKLQNKQNPPEDQHPTSKIQPKIDTQPYQGKSQPNIDPQLQQDTLQPFPVSVALQNTLETHQQTQQEPTHLDPQSSQDSNLVHRTVPADVRVFRTEPTIQDSQPMVDFNVFSAWASELWAGDSQPGTFSEDASVQPAQPLPEQLHPAQLPATHSPVSVAGCVASDESSAAANGVGTHAVLPDSSGSLSMTVEPCNIEDEMRSAHYVPSKGHSVCGIGGSDGGEDDGIGSKGVDYACNVKASNSDSIIYEDCFIDSAPVSPVEVSQRRGKPIALLRAMETYASQSQASVDTMDISLSLEEQDEQVEEATEVSCLQRFQQQHVVSSQDVFRDPEGLTPMHVLEPHQHFTHPECLSPKKKADPAQCFMAQRQQQDILASGSSDFEMSRCFEMSRDFGASTVLPTPCPPIATQSSHGPSYKPSSIQIRGSGLNSGSWESPETGTWQPAPHAIDRRLEGQEVVGGSGRRQHPGEGATTWRQRGQEEPAGRSGSSRWDKYHDSSLEHLIGAGEGCFPFEPSISDSLATGDGDDDDDDGGDGDELDFELEFNVSAEPTPGFNEYSAESGVLDWPSPSTLSLQQQCFPNDAVVMEERRSCTLIGPSPAERRALIGRRLGSSLARSRPSVVVCGSRPTGSGVLSRCLESSRQAVRLSELRFPSMESVLRQPTLKRKIIIPVSFSSPAAYKDTLSSAIIEHLNLILHDTASRLHRKKIGGLGSRGRHVSLYRNCRLFRRSVSEGFGGRTLVQRFRKKKFVTEEMNSGIKRKLFLLLNRKENHSSYSKDDLWVISTDAGFPPANVMVVCSVFYGPSASGELEVSPLREHTSSTWAQNATVHAIHVCNASWELSCLRNIRENVEVSTLPILPLMLSLEGSQERSVKSRRTGFRPPLVLAPPAHGSWVDPAQTWPRELAERTIAERGLNGEQGDVLRRVAHMIQAGAETAGVTIVQGVFGAGKSFMLSCIVMYLIGVLRRVKHEAGTKRTPLRVLISAATNVAVDRVLLGLLDLGFEEFVRVGSIKKIAKPILPFSLHAGSGNDSDQLRELQSLLKEELSPAERVFVKRSIETHKLGRNRNLLKEVSVVGATCASCPFPSMGGLCFPFVILDECSQITEPMSLLPIARFGCERLLLVGDPRQLPPTVQGSEPEHESGLEQTLFTRLKHMGHPLVQLRTQYRCHPHISLLAASLFYQGELRDGVGVAERPSAAPWLPTLAFLDVPGQEKMDTCGSYYNKAEVDAAVKLVDALVESRVEPEEIAVITLYRAQAARVHECLMSLSGSLAAVRVCTADAFQGGEVRVCVLSIVRSPRDSSSSFSSSSFVESEQRACVALTRARGNLVVLGCATSLGRGALWGRVLKHCQERGAVLSSREFSAQLDHIIAARGCGEPEGSRGSEQPQKKRRKQNPSKSPQASRKQPQPGDVDMLGSDWESGDEKLAPENDLNKSQGRPQRRRILDLGSESSDEE</sequence>
<dbReference type="InterPro" id="IPR047187">
    <property type="entry name" value="SF1_C_Upf1"/>
</dbReference>
<feature type="region of interest" description="Disordered" evidence="1">
    <location>
        <begin position="968"/>
        <end position="1004"/>
    </location>
</feature>
<feature type="compositionally biased region" description="Polar residues" evidence="1">
    <location>
        <begin position="1909"/>
        <end position="1919"/>
    </location>
</feature>
<feature type="compositionally biased region" description="Polar residues" evidence="1">
    <location>
        <begin position="919"/>
        <end position="953"/>
    </location>
</feature>
<evidence type="ECO:0000259" key="2">
    <source>
        <dbReference type="Pfam" id="PF10382"/>
    </source>
</evidence>
<dbReference type="RefSeq" id="XP_032816721.1">
    <property type="nucleotide sequence ID" value="XM_032960830.1"/>
</dbReference>
<feature type="compositionally biased region" description="Low complexity" evidence="1">
    <location>
        <begin position="125"/>
        <end position="136"/>
    </location>
</feature>
<dbReference type="PANTHER" id="PTHR28535:SF1">
    <property type="entry name" value="PROTEIN ZGRF1"/>
    <property type="match status" value="1"/>
</dbReference>
<reference evidence="6 7" key="1">
    <citation type="submission" date="2025-04" db="UniProtKB">
        <authorList>
            <consortium name="RefSeq"/>
        </authorList>
    </citation>
    <scope>IDENTIFICATION</scope>
    <source>
        <tissue evidence="6 7">Sperm</tissue>
    </source>
</reference>
<dbReference type="RefSeq" id="XP_032816710.1">
    <property type="nucleotide sequence ID" value="XM_032960819.1"/>
</dbReference>
<feature type="domain" description="DNA2/NAM7 helicase helicase" evidence="3">
    <location>
        <begin position="1566"/>
        <end position="1647"/>
    </location>
</feature>
<dbReference type="InterPro" id="IPR018838">
    <property type="entry name" value="ZGRF1-like_N"/>
</dbReference>
<evidence type="ECO:0000256" key="1">
    <source>
        <dbReference type="SAM" id="MobiDB-lite"/>
    </source>
</evidence>
<dbReference type="CTD" id="55345"/>
<feature type="compositionally biased region" description="Acidic residues" evidence="1">
    <location>
        <begin position="1036"/>
        <end position="1050"/>
    </location>
</feature>
<dbReference type="GO" id="GO:0005634">
    <property type="term" value="C:nucleus"/>
    <property type="evidence" value="ECO:0007669"/>
    <property type="project" value="TreeGrafter"/>
</dbReference>
<dbReference type="Gene3D" id="3.40.50.300">
    <property type="entry name" value="P-loop containing nucleotide triphosphate hydrolases"/>
    <property type="match status" value="2"/>
</dbReference>
<evidence type="ECO:0000313" key="8">
    <source>
        <dbReference type="RefSeq" id="XP_032816721.1"/>
    </source>
</evidence>
<evidence type="ECO:0000313" key="7">
    <source>
        <dbReference type="RefSeq" id="XP_032816710.1"/>
    </source>
</evidence>
<dbReference type="InterPro" id="IPR041677">
    <property type="entry name" value="DNA2/NAM7_AAA_11"/>
</dbReference>
<organism evidence="5 6">
    <name type="scientific">Petromyzon marinus</name>
    <name type="common">Sea lamprey</name>
    <dbReference type="NCBI Taxonomy" id="7757"/>
    <lineage>
        <taxon>Eukaryota</taxon>
        <taxon>Metazoa</taxon>
        <taxon>Chordata</taxon>
        <taxon>Craniata</taxon>
        <taxon>Vertebrata</taxon>
        <taxon>Cyclostomata</taxon>
        <taxon>Hyperoartia</taxon>
        <taxon>Petromyzontiformes</taxon>
        <taxon>Petromyzontidae</taxon>
        <taxon>Petromyzon</taxon>
    </lineage>
</organism>
<evidence type="ECO:0000313" key="6">
    <source>
        <dbReference type="RefSeq" id="XP_032816700.1"/>
    </source>
</evidence>
<feature type="compositionally biased region" description="Basic and acidic residues" evidence="1">
    <location>
        <begin position="112"/>
        <end position="124"/>
    </location>
</feature>
<evidence type="ECO:0000313" key="5">
    <source>
        <dbReference type="Proteomes" id="UP001318040"/>
    </source>
</evidence>
<dbReference type="RefSeq" id="XP_032816700.1">
    <property type="nucleotide sequence ID" value="XM_032960809.1"/>
</dbReference>
<dbReference type="SUPFAM" id="SSF52540">
    <property type="entry name" value="P-loop containing nucleoside triphosphate hydrolases"/>
    <property type="match status" value="1"/>
</dbReference>
<proteinExistence type="predicted"/>
<feature type="compositionally biased region" description="Basic and acidic residues" evidence="1">
    <location>
        <begin position="1935"/>
        <end position="1945"/>
    </location>
</feature>
<feature type="compositionally biased region" description="Polar residues" evidence="1">
    <location>
        <begin position="140"/>
        <end position="149"/>
    </location>
</feature>
<name>A0AAJ7TF48_PETMA</name>
<evidence type="ECO:0000259" key="4">
    <source>
        <dbReference type="Pfam" id="PF13087"/>
    </source>
</evidence>
<feature type="domain" description="DNA2/NAM7 helicase-like C-terminal" evidence="4">
    <location>
        <begin position="1657"/>
        <end position="1847"/>
    </location>
</feature>
<dbReference type="GO" id="GO:0035861">
    <property type="term" value="C:site of double-strand break"/>
    <property type="evidence" value="ECO:0007669"/>
    <property type="project" value="TreeGrafter"/>
</dbReference>
<dbReference type="PANTHER" id="PTHR28535">
    <property type="entry name" value="ZINC FINGER GRF-TYPE CONTAINING 1"/>
    <property type="match status" value="1"/>
</dbReference>
<dbReference type="GO" id="GO:0004386">
    <property type="term" value="F:helicase activity"/>
    <property type="evidence" value="ECO:0007669"/>
    <property type="project" value="InterPro"/>
</dbReference>
<feature type="region of interest" description="Disordered" evidence="1">
    <location>
        <begin position="308"/>
        <end position="328"/>
    </location>
</feature>
<feature type="region of interest" description="Disordered" evidence="1">
    <location>
        <begin position="912"/>
        <end position="956"/>
    </location>
</feature>